<evidence type="ECO:0008006" key="4">
    <source>
        <dbReference type="Google" id="ProtNLM"/>
    </source>
</evidence>
<reference evidence="2 3" key="1">
    <citation type="submission" date="2019-02" db="EMBL/GenBank/DDBJ databases">
        <title>Genomic Encyclopedia of Type Strains, Phase IV (KMG-IV): sequencing the most valuable type-strain genomes for metagenomic binning, comparative biology and taxonomic classification.</title>
        <authorList>
            <person name="Goeker M."/>
        </authorList>
    </citation>
    <scope>NUCLEOTIDE SEQUENCE [LARGE SCALE GENOMIC DNA]</scope>
    <source>
        <strain evidence="2 3">DSM 18116</strain>
    </source>
</reference>
<proteinExistence type="predicted"/>
<dbReference type="Gene3D" id="3.10.450.360">
    <property type="match status" value="1"/>
</dbReference>
<keyword evidence="1" id="KW-0732">Signal</keyword>
<feature type="signal peptide" evidence="1">
    <location>
        <begin position="1"/>
        <end position="24"/>
    </location>
</feature>
<dbReference type="OrthoDB" id="679075at2"/>
<dbReference type="RefSeq" id="WP_130539095.1">
    <property type="nucleotide sequence ID" value="NZ_CP042431.1"/>
</dbReference>
<dbReference type="SUPFAM" id="SSF160574">
    <property type="entry name" value="BT0923-like"/>
    <property type="match status" value="1"/>
</dbReference>
<comment type="caution">
    <text evidence="2">The sequence shown here is derived from an EMBL/GenBank/DDBJ whole genome shotgun (WGS) entry which is preliminary data.</text>
</comment>
<accession>A0A4Q7N2Z8</accession>
<evidence type="ECO:0000256" key="1">
    <source>
        <dbReference type="SAM" id="SignalP"/>
    </source>
</evidence>
<organism evidence="2 3">
    <name type="scientific">Pseudobacter ginsenosidimutans</name>
    <dbReference type="NCBI Taxonomy" id="661488"/>
    <lineage>
        <taxon>Bacteria</taxon>
        <taxon>Pseudomonadati</taxon>
        <taxon>Bacteroidota</taxon>
        <taxon>Chitinophagia</taxon>
        <taxon>Chitinophagales</taxon>
        <taxon>Chitinophagaceae</taxon>
        <taxon>Pseudobacter</taxon>
    </lineage>
</organism>
<feature type="chain" id="PRO_5020366815" description="PepSY-like beta-lactamase-inhibitor" evidence="1">
    <location>
        <begin position="25"/>
        <end position="174"/>
    </location>
</feature>
<keyword evidence="3" id="KW-1185">Reference proteome</keyword>
<protein>
    <recommendedName>
        <fullName evidence="4">PepSY-like beta-lactamase-inhibitor</fullName>
    </recommendedName>
</protein>
<evidence type="ECO:0000313" key="2">
    <source>
        <dbReference type="EMBL" id="RZS74645.1"/>
    </source>
</evidence>
<name>A0A4Q7N2Z8_9BACT</name>
<dbReference type="EMBL" id="SGXA01000001">
    <property type="protein sequence ID" value="RZS74645.1"/>
    <property type="molecule type" value="Genomic_DNA"/>
</dbReference>
<sequence length="174" mass="19525">MKLRIKLIISSLFLFIGVSNLSQAQRINANNLEQPSDATARELITVNGSDNNRTENTAVKALFSTLFPNATSPQWSQNASNSFVSFLNNGRRASACFSAKGKLNYAITTCELDQLPKELRKMINKRYKTYSLFNATQIMAYGETAWQAILENETGFITLKYTPDGIEEIQQVKK</sequence>
<evidence type="ECO:0000313" key="3">
    <source>
        <dbReference type="Proteomes" id="UP000293874"/>
    </source>
</evidence>
<dbReference type="Proteomes" id="UP000293874">
    <property type="component" value="Unassembled WGS sequence"/>
</dbReference>
<gene>
    <name evidence="2" type="ORF">EV199_0494</name>
</gene>
<dbReference type="AlphaFoldDB" id="A0A4Q7N2Z8"/>